<evidence type="ECO:0000313" key="4">
    <source>
        <dbReference type="Proteomes" id="UP001501470"/>
    </source>
</evidence>
<dbReference type="InterPro" id="IPR012338">
    <property type="entry name" value="Beta-lactam/transpept-like"/>
</dbReference>
<comment type="caution">
    <text evidence="3">The sequence shown here is derived from an EMBL/GenBank/DDBJ whole genome shotgun (WGS) entry which is preliminary data.</text>
</comment>
<protein>
    <recommendedName>
        <fullName evidence="2">Beta-lactamase-related domain-containing protein</fullName>
    </recommendedName>
</protein>
<dbReference type="Pfam" id="PF00144">
    <property type="entry name" value="Beta-lactamase"/>
    <property type="match status" value="1"/>
</dbReference>
<dbReference type="SUPFAM" id="SSF56601">
    <property type="entry name" value="beta-lactamase/transpeptidase-like"/>
    <property type="match status" value="1"/>
</dbReference>
<feature type="domain" description="Beta-lactamase-related" evidence="2">
    <location>
        <begin position="14"/>
        <end position="281"/>
    </location>
</feature>
<dbReference type="PANTHER" id="PTHR43283:SF7">
    <property type="entry name" value="BETA-LACTAMASE-RELATED DOMAIN-CONTAINING PROTEIN"/>
    <property type="match status" value="1"/>
</dbReference>
<dbReference type="InterPro" id="IPR050789">
    <property type="entry name" value="Diverse_Enzym_Activities"/>
</dbReference>
<evidence type="ECO:0000313" key="3">
    <source>
        <dbReference type="EMBL" id="GAA1500868.1"/>
    </source>
</evidence>
<organism evidence="3 4">
    <name type="scientific">Dactylosporangium maewongense</name>
    <dbReference type="NCBI Taxonomy" id="634393"/>
    <lineage>
        <taxon>Bacteria</taxon>
        <taxon>Bacillati</taxon>
        <taxon>Actinomycetota</taxon>
        <taxon>Actinomycetes</taxon>
        <taxon>Micromonosporales</taxon>
        <taxon>Micromonosporaceae</taxon>
        <taxon>Dactylosporangium</taxon>
    </lineage>
</organism>
<name>A0ABN1ZLQ3_9ACTN</name>
<dbReference type="InterPro" id="IPR001466">
    <property type="entry name" value="Beta-lactam-related"/>
</dbReference>
<feature type="region of interest" description="Disordered" evidence="1">
    <location>
        <begin position="316"/>
        <end position="342"/>
    </location>
</feature>
<dbReference type="PANTHER" id="PTHR43283">
    <property type="entry name" value="BETA-LACTAMASE-RELATED"/>
    <property type="match status" value="1"/>
</dbReference>
<evidence type="ECO:0000256" key="1">
    <source>
        <dbReference type="SAM" id="MobiDB-lite"/>
    </source>
</evidence>
<sequence length="452" mass="49341">MVTASIEGFLGAAERLGVHSFVLLRGGRTVAEGAWHPYEIDQPQTLYSLSKSFTSTAVGLAVTDGLLSVDDLVEDHLPGEDLRGMRVRHLLTMTTGHDSESGDSMAADPDDDWVRGFLRHPVVHEPGTQFVYNSGATYALSAIVQRRTGETVLDYLRPRLFEPLGFGPATWETCPRGIVTGGWGLTLRTRDLAAFGQLCLQRGRWQDRQLVPAEWIDAATAEQVPNVDPTGSQESLDWQQGYGFQFWRCRHDAYRGDGAFGQFIVVSPRLDTVVAVTSGTTDMQAVLDAVFAHLMEAPAADLPPLALPALTGTAEPRADIPGRFHTADPPAPPRRHHRPEIDQPSRIVGFAVVRAANGWLAELHDEHGVHRFACEPGRWTSSTMTTSDGVVNPIATTGAWRGPTTFELRVCHTGDPATRSYTVEFDDTGATIAPVDSVGFEFTEHPVVRARS</sequence>
<dbReference type="Gene3D" id="3.40.710.10">
    <property type="entry name" value="DD-peptidase/beta-lactamase superfamily"/>
    <property type="match status" value="1"/>
</dbReference>
<reference evidence="3 4" key="1">
    <citation type="journal article" date="2019" name="Int. J. Syst. Evol. Microbiol.">
        <title>The Global Catalogue of Microorganisms (GCM) 10K type strain sequencing project: providing services to taxonomists for standard genome sequencing and annotation.</title>
        <authorList>
            <consortium name="The Broad Institute Genomics Platform"/>
            <consortium name="The Broad Institute Genome Sequencing Center for Infectious Disease"/>
            <person name="Wu L."/>
            <person name="Ma J."/>
        </authorList>
    </citation>
    <scope>NUCLEOTIDE SEQUENCE [LARGE SCALE GENOMIC DNA]</scope>
    <source>
        <strain evidence="3 4">JCM 15933</strain>
    </source>
</reference>
<feature type="compositionally biased region" description="Basic and acidic residues" evidence="1">
    <location>
        <begin position="316"/>
        <end position="326"/>
    </location>
</feature>
<dbReference type="Proteomes" id="UP001501470">
    <property type="component" value="Unassembled WGS sequence"/>
</dbReference>
<dbReference type="EMBL" id="BAAAQD010000001">
    <property type="protein sequence ID" value="GAA1500868.1"/>
    <property type="molecule type" value="Genomic_DNA"/>
</dbReference>
<gene>
    <name evidence="3" type="ORF">GCM10009827_008010</name>
</gene>
<evidence type="ECO:0000259" key="2">
    <source>
        <dbReference type="Pfam" id="PF00144"/>
    </source>
</evidence>
<proteinExistence type="predicted"/>
<keyword evidence="4" id="KW-1185">Reference proteome</keyword>
<accession>A0ABN1ZLQ3</accession>